<evidence type="ECO:0000313" key="2">
    <source>
        <dbReference type="EMBL" id="VIP01261.1"/>
    </source>
</evidence>
<protein>
    <submittedName>
        <fullName evidence="2">Uncharacterized protein</fullName>
    </submittedName>
</protein>
<dbReference type="RefSeq" id="WP_162656485.1">
    <property type="nucleotide sequence ID" value="NZ_LR593887.1"/>
</dbReference>
<accession>A0A6C2YIZ9</accession>
<feature type="region of interest" description="Disordered" evidence="1">
    <location>
        <begin position="81"/>
        <end position="108"/>
    </location>
</feature>
<keyword evidence="3" id="KW-1185">Reference proteome</keyword>
<sequence length="108" mass="12415">MSFPVSEPRQDLWSGVEWLRSHARRQINRKADRSKVEELEAQVDKLTLYVATLFRILVTEKIVSQEDLQKLLMRLDEEDGQVDGTYRGRDPITGEVLPESNPFADLGS</sequence>
<reference evidence="2" key="1">
    <citation type="submission" date="2019-04" db="EMBL/GenBank/DDBJ databases">
        <authorList>
            <consortium name="Science for Life Laboratories"/>
        </authorList>
    </citation>
    <scope>NUCLEOTIDE SEQUENCE</scope>
    <source>
        <strain evidence="2">MBLW1</strain>
    </source>
</reference>
<dbReference type="InParanoid" id="A0A6C2YIZ9"/>
<dbReference type="AlphaFoldDB" id="A0A6C2YIZ9"/>
<gene>
    <name evidence="2" type="ORF">GMBLW1_26990</name>
</gene>
<name>A0A6C2YIZ9_9BACT</name>
<dbReference type="EMBL" id="LR593887">
    <property type="protein sequence ID" value="VTR97948.1"/>
    <property type="molecule type" value="Genomic_DNA"/>
</dbReference>
<organism evidence="2">
    <name type="scientific">Tuwongella immobilis</name>
    <dbReference type="NCBI Taxonomy" id="692036"/>
    <lineage>
        <taxon>Bacteria</taxon>
        <taxon>Pseudomonadati</taxon>
        <taxon>Planctomycetota</taxon>
        <taxon>Planctomycetia</taxon>
        <taxon>Gemmatales</taxon>
        <taxon>Gemmataceae</taxon>
        <taxon>Tuwongella</taxon>
    </lineage>
</organism>
<evidence type="ECO:0000313" key="3">
    <source>
        <dbReference type="Proteomes" id="UP000464378"/>
    </source>
</evidence>
<dbReference type="KEGG" id="tim:GMBLW1_26990"/>
<proteinExistence type="predicted"/>
<dbReference type="EMBL" id="LR586016">
    <property type="protein sequence ID" value="VIP01261.1"/>
    <property type="molecule type" value="Genomic_DNA"/>
</dbReference>
<evidence type="ECO:0000256" key="1">
    <source>
        <dbReference type="SAM" id="MobiDB-lite"/>
    </source>
</evidence>
<dbReference type="Proteomes" id="UP000464378">
    <property type="component" value="Chromosome"/>
</dbReference>